<dbReference type="GO" id="GO:0005829">
    <property type="term" value="C:cytosol"/>
    <property type="evidence" value="ECO:0007669"/>
    <property type="project" value="TreeGrafter"/>
</dbReference>
<dbReference type="CDD" id="cd06127">
    <property type="entry name" value="DEDDh"/>
    <property type="match status" value="1"/>
</dbReference>
<reference evidence="5" key="1">
    <citation type="submission" date="2020-05" db="EMBL/GenBank/DDBJ databases">
        <authorList>
            <person name="Chiriac C."/>
            <person name="Salcher M."/>
            <person name="Ghai R."/>
            <person name="Kavagutti S V."/>
        </authorList>
    </citation>
    <scope>NUCLEOTIDE SEQUENCE</scope>
</reference>
<keyword evidence="2" id="KW-0378">Hydrolase</keyword>
<evidence type="ECO:0000256" key="3">
    <source>
        <dbReference type="ARBA" id="ARBA00022839"/>
    </source>
</evidence>
<feature type="domain" description="Exonuclease" evidence="4">
    <location>
        <begin position="6"/>
        <end position="180"/>
    </location>
</feature>
<dbReference type="PANTHER" id="PTHR30231:SF4">
    <property type="entry name" value="PROTEIN NEN2"/>
    <property type="match status" value="1"/>
</dbReference>
<evidence type="ECO:0000256" key="2">
    <source>
        <dbReference type="ARBA" id="ARBA00022801"/>
    </source>
</evidence>
<organism evidence="5">
    <name type="scientific">freshwater metagenome</name>
    <dbReference type="NCBI Taxonomy" id="449393"/>
    <lineage>
        <taxon>unclassified sequences</taxon>
        <taxon>metagenomes</taxon>
        <taxon>ecological metagenomes</taxon>
    </lineage>
</organism>
<dbReference type="InterPro" id="IPR036397">
    <property type="entry name" value="RNaseH_sf"/>
</dbReference>
<dbReference type="SMART" id="SM00479">
    <property type="entry name" value="EXOIII"/>
    <property type="match status" value="1"/>
</dbReference>
<dbReference type="SUPFAM" id="SSF53098">
    <property type="entry name" value="Ribonuclease H-like"/>
    <property type="match status" value="1"/>
</dbReference>
<keyword evidence="1" id="KW-0540">Nuclease</keyword>
<sequence length="223" mass="24240">MTWPSTFVGFDLETTGISPSSDRIVSAAVVAMSQDSILAAHSWLVNPGIAIPAEATAVHGITNERVAAEGQAAADAVQEIVTQLRAAWDNGLPVVAYNAAFDIPFIWHEADRHGVETGAMGVVLDPLVIWRQLERYRPGKKRLADAVSRFGLSVEDAHEAMADAKAAVEVMFNLVELGSLGDVALDEMMVSQASWHREWAVDFKAWLEERGKDASDISLTWPM</sequence>
<dbReference type="NCBIfam" id="NF005927">
    <property type="entry name" value="PRK07942.1"/>
    <property type="match status" value="1"/>
</dbReference>
<dbReference type="InterPro" id="IPR013520">
    <property type="entry name" value="Ribonucl_H"/>
</dbReference>
<gene>
    <name evidence="5" type="ORF">UFOPK2938_00362</name>
</gene>
<dbReference type="InterPro" id="IPR012337">
    <property type="entry name" value="RNaseH-like_sf"/>
</dbReference>
<dbReference type="Gene3D" id="3.30.420.10">
    <property type="entry name" value="Ribonuclease H-like superfamily/Ribonuclease H"/>
    <property type="match status" value="1"/>
</dbReference>
<dbReference type="AlphaFoldDB" id="A0A6J6VRC5"/>
<dbReference type="GO" id="GO:0008408">
    <property type="term" value="F:3'-5' exonuclease activity"/>
    <property type="evidence" value="ECO:0007669"/>
    <property type="project" value="TreeGrafter"/>
</dbReference>
<proteinExistence type="predicted"/>
<evidence type="ECO:0000256" key="1">
    <source>
        <dbReference type="ARBA" id="ARBA00022722"/>
    </source>
</evidence>
<keyword evidence="3" id="KW-0269">Exonuclease</keyword>
<dbReference type="EMBL" id="CAEZZX010000050">
    <property type="protein sequence ID" value="CAB4775032.1"/>
    <property type="molecule type" value="Genomic_DNA"/>
</dbReference>
<name>A0A6J6VRC5_9ZZZZ</name>
<evidence type="ECO:0000313" key="5">
    <source>
        <dbReference type="EMBL" id="CAB4775032.1"/>
    </source>
</evidence>
<protein>
    <submittedName>
        <fullName evidence="5">Unannotated protein</fullName>
    </submittedName>
</protein>
<dbReference type="GO" id="GO:0003676">
    <property type="term" value="F:nucleic acid binding"/>
    <property type="evidence" value="ECO:0007669"/>
    <property type="project" value="InterPro"/>
</dbReference>
<dbReference type="Pfam" id="PF00929">
    <property type="entry name" value="RNase_T"/>
    <property type="match status" value="1"/>
</dbReference>
<evidence type="ECO:0000259" key="4">
    <source>
        <dbReference type="SMART" id="SM00479"/>
    </source>
</evidence>
<accession>A0A6J6VRC5</accession>
<dbReference type="PANTHER" id="PTHR30231">
    <property type="entry name" value="DNA POLYMERASE III SUBUNIT EPSILON"/>
    <property type="match status" value="1"/>
</dbReference>